<dbReference type="InterPro" id="IPR001509">
    <property type="entry name" value="Epimerase_deHydtase"/>
</dbReference>
<feature type="domain" description="NAD-dependent epimerase/dehydratase" evidence="1">
    <location>
        <begin position="6"/>
        <end position="235"/>
    </location>
</feature>
<accession>A0A1Y5P550</accession>
<proteinExistence type="predicted"/>
<protein>
    <submittedName>
        <fullName evidence="2">Nucleoside-diphosphate-sugar epimerase</fullName>
    </submittedName>
</protein>
<dbReference type="Gene3D" id="3.90.25.10">
    <property type="entry name" value="UDP-galactose 4-epimerase, domain 1"/>
    <property type="match status" value="1"/>
</dbReference>
<dbReference type="AlphaFoldDB" id="A0A1Y5P550"/>
<dbReference type="PANTHER" id="PTHR43245:SF53">
    <property type="entry name" value="EPIMERASE-RELATED"/>
    <property type="match status" value="1"/>
</dbReference>
<dbReference type="Pfam" id="PF01370">
    <property type="entry name" value="Epimerase"/>
    <property type="match status" value="1"/>
</dbReference>
<evidence type="ECO:0000259" key="1">
    <source>
        <dbReference type="Pfam" id="PF01370"/>
    </source>
</evidence>
<sequence>MTIRTIIITGVDGFVGRHVAATARSRGLRVVGIVRGSLDPADRLHDELDKWVSADLTEGWPDVSGDAVVHLAGLAAVGASFGEPQVYIETGSAIVTHMCESLLRSPKGVTRIVGVSSGAVYASGGDTPLDETSPIAVTSPYVISKLLLESQFAYYASRGLDVVVARPFNHIGPGQGSGFLVPDLIANMRSLSPNAELAVGDLGTARDYTDVRDVARAYLDLLVVPRHDQLIYNVATGTARTGHEILGEIAAAMGLPVPSVAVDRGRIRPGDARRVVGDAARLMRETEWTPRIDFSQSIRDAVAAAI</sequence>
<name>A0A1Y5P550_9MICO</name>
<dbReference type="SUPFAM" id="SSF51735">
    <property type="entry name" value="NAD(P)-binding Rossmann-fold domains"/>
    <property type="match status" value="1"/>
</dbReference>
<organism evidence="2">
    <name type="scientific">uncultured Microbacterium sp</name>
    <dbReference type="NCBI Taxonomy" id="191216"/>
    <lineage>
        <taxon>Bacteria</taxon>
        <taxon>Bacillati</taxon>
        <taxon>Actinomycetota</taxon>
        <taxon>Actinomycetes</taxon>
        <taxon>Micrococcales</taxon>
        <taxon>Microbacteriaceae</taxon>
        <taxon>Microbacterium</taxon>
        <taxon>environmental samples</taxon>
    </lineage>
</organism>
<dbReference type="InterPro" id="IPR050177">
    <property type="entry name" value="Lipid_A_modif_metabolic_enz"/>
</dbReference>
<dbReference type="RefSeq" id="WP_295574101.1">
    <property type="nucleotide sequence ID" value="NZ_FLQR01000002.1"/>
</dbReference>
<gene>
    <name evidence="2" type="ORF">MIPYR_100060</name>
</gene>
<dbReference type="PANTHER" id="PTHR43245">
    <property type="entry name" value="BIFUNCTIONAL POLYMYXIN RESISTANCE PROTEIN ARNA"/>
    <property type="match status" value="1"/>
</dbReference>
<dbReference type="EMBL" id="FLQR01000002">
    <property type="protein sequence ID" value="SBS71221.1"/>
    <property type="molecule type" value="Genomic_DNA"/>
</dbReference>
<evidence type="ECO:0000313" key="2">
    <source>
        <dbReference type="EMBL" id="SBS71221.1"/>
    </source>
</evidence>
<dbReference type="InterPro" id="IPR036291">
    <property type="entry name" value="NAD(P)-bd_dom_sf"/>
</dbReference>
<reference evidence="2" key="1">
    <citation type="submission" date="2016-03" db="EMBL/GenBank/DDBJ databases">
        <authorList>
            <person name="Ploux O."/>
        </authorList>
    </citation>
    <scope>NUCLEOTIDE SEQUENCE</scope>
    <source>
        <strain evidence="2">UC1</strain>
    </source>
</reference>
<dbReference type="Gene3D" id="3.40.50.720">
    <property type="entry name" value="NAD(P)-binding Rossmann-like Domain"/>
    <property type="match status" value="1"/>
</dbReference>